<dbReference type="OrthoDB" id="694256at2759"/>
<comment type="caution">
    <text evidence="6">The sequence shown here is derived from an EMBL/GenBank/DDBJ whole genome shotgun (WGS) entry which is preliminary data.</text>
</comment>
<evidence type="ECO:0000313" key="6">
    <source>
        <dbReference type="EMBL" id="KAF3336395.1"/>
    </source>
</evidence>
<keyword evidence="6" id="KW-0808">Transferase</keyword>
<proteinExistence type="predicted"/>
<evidence type="ECO:0000256" key="4">
    <source>
        <dbReference type="SAM" id="MobiDB-lite"/>
    </source>
</evidence>
<keyword evidence="6" id="KW-0430">Lectin</keyword>
<dbReference type="SUPFAM" id="SSF56112">
    <property type="entry name" value="Protein kinase-like (PK-like)"/>
    <property type="match status" value="1"/>
</dbReference>
<dbReference type="InterPro" id="IPR001245">
    <property type="entry name" value="Ser-Thr/Tyr_kinase_cat_dom"/>
</dbReference>
<organism evidence="6 7">
    <name type="scientific">Carex littledalei</name>
    <dbReference type="NCBI Taxonomy" id="544730"/>
    <lineage>
        <taxon>Eukaryota</taxon>
        <taxon>Viridiplantae</taxon>
        <taxon>Streptophyta</taxon>
        <taxon>Embryophyta</taxon>
        <taxon>Tracheophyta</taxon>
        <taxon>Spermatophyta</taxon>
        <taxon>Magnoliopsida</taxon>
        <taxon>Liliopsida</taxon>
        <taxon>Poales</taxon>
        <taxon>Cyperaceae</taxon>
        <taxon>Cyperoideae</taxon>
        <taxon>Cariceae</taxon>
        <taxon>Carex</taxon>
        <taxon>Carex subgen. Euthyceras</taxon>
    </lineage>
</organism>
<dbReference type="GO" id="GO:0030246">
    <property type="term" value="F:carbohydrate binding"/>
    <property type="evidence" value="ECO:0007669"/>
    <property type="project" value="UniProtKB-KW"/>
</dbReference>
<dbReference type="Gene3D" id="3.30.200.20">
    <property type="entry name" value="Phosphorylase Kinase, domain 1"/>
    <property type="match status" value="1"/>
</dbReference>
<evidence type="ECO:0000259" key="5">
    <source>
        <dbReference type="Pfam" id="PF07714"/>
    </source>
</evidence>
<gene>
    <name evidence="6" type="ORF">FCM35_KLT18981</name>
</gene>
<evidence type="ECO:0000256" key="1">
    <source>
        <dbReference type="ARBA" id="ARBA00022741"/>
    </source>
</evidence>
<dbReference type="Pfam" id="PF07714">
    <property type="entry name" value="PK_Tyr_Ser-Thr"/>
    <property type="match status" value="1"/>
</dbReference>
<dbReference type="InterPro" id="IPR017441">
    <property type="entry name" value="Protein_kinase_ATP_BS"/>
</dbReference>
<accession>A0A833QW26</accession>
<keyword evidence="2 3" id="KW-0067">ATP-binding</keyword>
<dbReference type="InterPro" id="IPR050528">
    <property type="entry name" value="L-type_Lectin-RKs"/>
</dbReference>
<dbReference type="AlphaFoldDB" id="A0A833QW26"/>
<keyword evidence="6" id="KW-0418">Kinase</keyword>
<evidence type="ECO:0000313" key="7">
    <source>
        <dbReference type="Proteomes" id="UP000623129"/>
    </source>
</evidence>
<dbReference type="EMBL" id="SWLB01000007">
    <property type="protein sequence ID" value="KAF3336395.1"/>
    <property type="molecule type" value="Genomic_DNA"/>
</dbReference>
<feature type="compositionally biased region" description="Polar residues" evidence="4">
    <location>
        <begin position="83"/>
        <end position="92"/>
    </location>
</feature>
<dbReference type="PANTHER" id="PTHR27007">
    <property type="match status" value="1"/>
</dbReference>
<feature type="binding site" evidence="3">
    <location>
        <position position="57"/>
    </location>
    <ligand>
        <name>ATP</name>
        <dbReference type="ChEBI" id="CHEBI:30616"/>
    </ligand>
</feature>
<keyword evidence="6" id="KW-0675">Receptor</keyword>
<dbReference type="GO" id="GO:0004672">
    <property type="term" value="F:protein kinase activity"/>
    <property type="evidence" value="ECO:0007669"/>
    <property type="project" value="InterPro"/>
</dbReference>
<protein>
    <submittedName>
        <fullName evidence="6">L-type lectin-domain containing receptor kinase IV.2</fullName>
    </submittedName>
</protein>
<dbReference type="InterPro" id="IPR011009">
    <property type="entry name" value="Kinase-like_dom_sf"/>
</dbReference>
<keyword evidence="7" id="KW-1185">Reference proteome</keyword>
<name>A0A833QW26_9POAL</name>
<dbReference type="Proteomes" id="UP000623129">
    <property type="component" value="Unassembled WGS sequence"/>
</dbReference>
<dbReference type="PROSITE" id="PS00107">
    <property type="entry name" value="PROTEIN_KINASE_ATP"/>
    <property type="match status" value="1"/>
</dbReference>
<keyword evidence="1 3" id="KW-0547">Nucleotide-binding</keyword>
<evidence type="ECO:0000256" key="2">
    <source>
        <dbReference type="ARBA" id="ARBA00022840"/>
    </source>
</evidence>
<feature type="domain" description="Serine-threonine/tyrosine-protein kinase catalytic" evidence="5">
    <location>
        <begin position="31"/>
        <end position="68"/>
    </location>
</feature>
<dbReference type="GO" id="GO:0005524">
    <property type="term" value="F:ATP binding"/>
    <property type="evidence" value="ECO:0007669"/>
    <property type="project" value="UniProtKB-UniRule"/>
</dbReference>
<sequence length="92" mass="10156">MNQLITNLKRGGPKRFPYSELVHATNGFGENEKLGEGGFGSVYRGILKDENIHVAVKRVSKDSKQGKKEYIGGQDYKPAKASKSCSTNWLVP</sequence>
<reference evidence="6" key="1">
    <citation type="submission" date="2020-01" db="EMBL/GenBank/DDBJ databases">
        <title>Genome sequence of Kobresia littledalei, the first chromosome-level genome in the family Cyperaceae.</title>
        <authorList>
            <person name="Qu G."/>
        </authorList>
    </citation>
    <scope>NUCLEOTIDE SEQUENCE</scope>
    <source>
        <strain evidence="6">C.B.Clarke</strain>
        <tissue evidence="6">Leaf</tissue>
    </source>
</reference>
<feature type="region of interest" description="Disordered" evidence="4">
    <location>
        <begin position="67"/>
        <end position="92"/>
    </location>
</feature>
<evidence type="ECO:0000256" key="3">
    <source>
        <dbReference type="PROSITE-ProRule" id="PRU10141"/>
    </source>
</evidence>